<dbReference type="EMBL" id="GL377310">
    <property type="protein sequence ID" value="EFI93849.1"/>
    <property type="molecule type" value="Genomic_DNA"/>
</dbReference>
<name>D8QEG9_SCHCM</name>
<dbReference type="GeneID" id="9590627"/>
<dbReference type="RefSeq" id="XP_003028752.1">
    <property type="nucleotide sequence ID" value="XM_003028706.1"/>
</dbReference>
<feature type="compositionally biased region" description="Acidic residues" evidence="1">
    <location>
        <begin position="282"/>
        <end position="326"/>
    </location>
</feature>
<feature type="compositionally biased region" description="Basic and acidic residues" evidence="1">
    <location>
        <begin position="327"/>
        <end position="341"/>
    </location>
</feature>
<proteinExistence type="predicted"/>
<dbReference type="VEuPathDB" id="FungiDB:SCHCODRAFT_02601874"/>
<dbReference type="Proteomes" id="UP000007431">
    <property type="component" value="Unassembled WGS sequence"/>
</dbReference>
<evidence type="ECO:0000256" key="1">
    <source>
        <dbReference type="SAM" id="MobiDB-lite"/>
    </source>
</evidence>
<feature type="compositionally biased region" description="Basic residues" evidence="1">
    <location>
        <begin position="30"/>
        <end position="40"/>
    </location>
</feature>
<evidence type="ECO:0000313" key="2">
    <source>
        <dbReference type="EMBL" id="EFI93849.1"/>
    </source>
</evidence>
<dbReference type="KEGG" id="scm:SCHCO_02601874"/>
<feature type="region of interest" description="Disordered" evidence="1">
    <location>
        <begin position="218"/>
        <end position="354"/>
    </location>
</feature>
<dbReference type="OrthoDB" id="10463374at2759"/>
<feature type="region of interest" description="Disordered" evidence="1">
    <location>
        <begin position="28"/>
        <end position="52"/>
    </location>
</feature>
<sequence length="354" mass="39784">MSSSRLSRRASLRNATAAFDAADALNSIKKTAKRRGRPPKAKADPAPRANKKVVTAEAKAVVVAHIKANESLDTPRGAADVADGDPQAQYGEIGYQWWLEPGSTTEEEDEEEEERPRAPDLEECLQDPMWCTEPCHNGCTNGEIFRAFKRAYIKYGATWPPDFERKRTRVRSRKAIAGLEAEWREREKTEQAKRPRKAKNVTAQDSVASFVSYDSYMSPSVPGSTCSDQEPSSDAEEFLKEHLDAAGRRPARFDFEEDDAWDAEEEAPQAGPSRPRWQRMQEDEDEGDMSGTLCDEDVIMGEAEDEDETMGDDESESDTYDSDYEDTDYKGKGKQRAEPVHHLRNHKGKGKARL</sequence>
<feature type="compositionally biased region" description="Basic and acidic residues" evidence="1">
    <location>
        <begin position="237"/>
        <end position="254"/>
    </location>
</feature>
<dbReference type="HOGENOM" id="CLU_783373_0_0_1"/>
<feature type="compositionally biased region" description="Polar residues" evidence="1">
    <location>
        <begin position="218"/>
        <end position="230"/>
    </location>
</feature>
<protein>
    <submittedName>
        <fullName evidence="2">Uncharacterized protein</fullName>
    </submittedName>
</protein>
<feature type="compositionally biased region" description="Acidic residues" evidence="1">
    <location>
        <begin position="255"/>
        <end position="267"/>
    </location>
</feature>
<organism evidence="3">
    <name type="scientific">Schizophyllum commune (strain H4-8 / FGSC 9210)</name>
    <name type="common">Split gill fungus</name>
    <dbReference type="NCBI Taxonomy" id="578458"/>
    <lineage>
        <taxon>Eukaryota</taxon>
        <taxon>Fungi</taxon>
        <taxon>Dikarya</taxon>
        <taxon>Basidiomycota</taxon>
        <taxon>Agaricomycotina</taxon>
        <taxon>Agaricomycetes</taxon>
        <taxon>Agaricomycetidae</taxon>
        <taxon>Agaricales</taxon>
        <taxon>Schizophyllaceae</taxon>
        <taxon>Schizophyllum</taxon>
    </lineage>
</organism>
<feature type="compositionally biased region" description="Basic residues" evidence="1">
    <location>
        <begin position="342"/>
        <end position="354"/>
    </location>
</feature>
<dbReference type="InParanoid" id="D8QEG9"/>
<accession>D8QEG9</accession>
<keyword evidence="3" id="KW-1185">Reference proteome</keyword>
<reference evidence="2 3" key="1">
    <citation type="journal article" date="2010" name="Nat. Biotechnol.">
        <title>Genome sequence of the model mushroom Schizophyllum commune.</title>
        <authorList>
            <person name="Ohm R.A."/>
            <person name="de Jong J.F."/>
            <person name="Lugones L.G."/>
            <person name="Aerts A."/>
            <person name="Kothe E."/>
            <person name="Stajich J.E."/>
            <person name="de Vries R.P."/>
            <person name="Record E."/>
            <person name="Levasseur A."/>
            <person name="Baker S.E."/>
            <person name="Bartholomew K.A."/>
            <person name="Coutinho P.M."/>
            <person name="Erdmann S."/>
            <person name="Fowler T.J."/>
            <person name="Gathman A.C."/>
            <person name="Lombard V."/>
            <person name="Henrissat B."/>
            <person name="Knabe N."/>
            <person name="Kuees U."/>
            <person name="Lilly W.W."/>
            <person name="Lindquist E."/>
            <person name="Lucas S."/>
            <person name="Magnuson J.K."/>
            <person name="Piumi F."/>
            <person name="Raudaskoski M."/>
            <person name="Salamov A."/>
            <person name="Schmutz J."/>
            <person name="Schwarze F.W.M.R."/>
            <person name="vanKuyk P.A."/>
            <person name="Horton J.S."/>
            <person name="Grigoriev I.V."/>
            <person name="Woesten H.A.B."/>
        </authorList>
    </citation>
    <scope>NUCLEOTIDE SEQUENCE [LARGE SCALE GENOMIC DNA]</scope>
    <source>
        <strain evidence="3">H4-8 / FGSC 9210</strain>
    </source>
</reference>
<feature type="region of interest" description="Disordered" evidence="1">
    <location>
        <begin position="99"/>
        <end position="118"/>
    </location>
</feature>
<gene>
    <name evidence="2" type="ORF">SCHCODRAFT_237157</name>
</gene>
<dbReference type="AlphaFoldDB" id="D8QEG9"/>
<evidence type="ECO:0000313" key="3">
    <source>
        <dbReference type="Proteomes" id="UP000007431"/>
    </source>
</evidence>